<dbReference type="Pfam" id="PF19306">
    <property type="entry name" value="WHD_Lhr"/>
    <property type="match status" value="1"/>
</dbReference>
<accession>A0A0U2Y035</accession>
<dbReference type="Pfam" id="PF00270">
    <property type="entry name" value="DEAD"/>
    <property type="match status" value="1"/>
</dbReference>
<evidence type="ECO:0000259" key="10">
    <source>
        <dbReference type="PROSITE" id="PS51192"/>
    </source>
</evidence>
<dbReference type="PROSITE" id="PS51194">
    <property type="entry name" value="HELICASE_CTER"/>
    <property type="match status" value="1"/>
</dbReference>
<dbReference type="OMA" id="YARTQSF"/>
<evidence type="ECO:0000313" key="12">
    <source>
        <dbReference type="EMBL" id="ALU28913.1"/>
    </source>
</evidence>
<dbReference type="GO" id="GO:0006281">
    <property type="term" value="P:DNA repair"/>
    <property type="evidence" value="ECO:0007669"/>
    <property type="project" value="UniProtKB-KW"/>
</dbReference>
<keyword evidence="4 12" id="KW-0347">Helicase</keyword>
<evidence type="ECO:0000259" key="11">
    <source>
        <dbReference type="PROSITE" id="PS51194"/>
    </source>
</evidence>
<dbReference type="GO" id="GO:0003677">
    <property type="term" value="F:DNA binding"/>
    <property type="evidence" value="ECO:0007669"/>
    <property type="project" value="UniProtKB-KW"/>
</dbReference>
<keyword evidence="8" id="KW-0413">Isomerase</keyword>
<dbReference type="PaxDb" id="1435377-SUSAZ_03680"/>
<dbReference type="Pfam" id="PF08494">
    <property type="entry name" value="DEAD_assoc"/>
    <property type="match status" value="1"/>
</dbReference>
<comment type="similarity">
    <text evidence="9">Belongs to the Lhr helicase family. Lhr-Core subfamily.</text>
</comment>
<dbReference type="Pfam" id="PF00271">
    <property type="entry name" value="Helicase_C"/>
    <property type="match status" value="1"/>
</dbReference>
<dbReference type="InterPro" id="IPR001650">
    <property type="entry name" value="Helicase_C-like"/>
</dbReference>
<dbReference type="GO" id="GO:0005524">
    <property type="term" value="F:ATP binding"/>
    <property type="evidence" value="ECO:0007669"/>
    <property type="project" value="UniProtKB-KW"/>
</dbReference>
<evidence type="ECO:0000313" key="13">
    <source>
        <dbReference type="EMBL" id="ALU31638.1"/>
    </source>
</evidence>
<evidence type="ECO:0000256" key="9">
    <source>
        <dbReference type="ARBA" id="ARBA00093467"/>
    </source>
</evidence>
<dbReference type="GO" id="GO:0004386">
    <property type="term" value="F:helicase activity"/>
    <property type="evidence" value="ECO:0007669"/>
    <property type="project" value="UniProtKB-KW"/>
</dbReference>
<dbReference type="AlphaFoldDB" id="A0A0U2Y035"/>
<keyword evidence="3" id="KW-0378">Hydrolase</keyword>
<dbReference type="InterPro" id="IPR014001">
    <property type="entry name" value="Helicase_ATP-bd"/>
</dbReference>
<dbReference type="Proteomes" id="UP000065473">
    <property type="component" value="Chromosome"/>
</dbReference>
<evidence type="ECO:0000256" key="3">
    <source>
        <dbReference type="ARBA" id="ARBA00022801"/>
    </source>
</evidence>
<keyword evidence="6" id="KW-0238">DNA-binding</keyword>
<dbReference type="PANTHER" id="PTHR47962:SF5">
    <property type="entry name" value="ATP-DEPENDENT HELICASE LHR-RELATED"/>
    <property type="match status" value="1"/>
</dbReference>
<evidence type="ECO:0000256" key="1">
    <source>
        <dbReference type="ARBA" id="ARBA00022741"/>
    </source>
</evidence>
<organism evidence="12 15">
    <name type="scientific">Sulfolobus acidocaldarius</name>
    <dbReference type="NCBI Taxonomy" id="2285"/>
    <lineage>
        <taxon>Archaea</taxon>
        <taxon>Thermoproteota</taxon>
        <taxon>Thermoprotei</taxon>
        <taxon>Sulfolobales</taxon>
        <taxon>Sulfolobaceae</taxon>
        <taxon>Sulfolobus</taxon>
    </lineage>
</organism>
<dbReference type="PIRSF" id="PIRSF037307">
    <property type="entry name" value="Lhr-like_helic_prd"/>
    <property type="match status" value="1"/>
</dbReference>
<evidence type="ECO:0000313" key="14">
    <source>
        <dbReference type="Proteomes" id="UP000060043"/>
    </source>
</evidence>
<evidence type="ECO:0000313" key="15">
    <source>
        <dbReference type="Proteomes" id="UP000065473"/>
    </source>
</evidence>
<keyword evidence="7" id="KW-0234">DNA repair</keyword>
<protein>
    <submittedName>
        <fullName evidence="12">Helicase</fullName>
    </submittedName>
</protein>
<proteinExistence type="inferred from homology"/>
<name>A0A0U2Y035_9CREN</name>
<dbReference type="GeneID" id="14551327"/>
<dbReference type="Gene3D" id="3.40.50.300">
    <property type="entry name" value="P-loop containing nucleotide triphosphate hydrolases"/>
    <property type="match status" value="2"/>
</dbReference>
<evidence type="ECO:0000256" key="6">
    <source>
        <dbReference type="ARBA" id="ARBA00023125"/>
    </source>
</evidence>
<dbReference type="SMART" id="SM00487">
    <property type="entry name" value="DEXDc"/>
    <property type="match status" value="1"/>
</dbReference>
<dbReference type="InterPro" id="IPR011545">
    <property type="entry name" value="DEAD/DEAH_box_helicase_dom"/>
</dbReference>
<dbReference type="InterPro" id="IPR017170">
    <property type="entry name" value="Lhr-like"/>
</dbReference>
<reference evidence="14 15" key="1">
    <citation type="submission" date="2015-12" db="EMBL/GenBank/DDBJ databases">
        <title>A stable core within a dynamic pangenome in Sulfolobus acidocaldarius.</title>
        <authorList>
            <person name="Anderson R."/>
            <person name="Kouris A."/>
            <person name="Seward C."/>
            <person name="Campbell K."/>
            <person name="Whitaker R."/>
        </authorList>
    </citation>
    <scope>NUCLEOTIDE SEQUENCE [LARGE SCALE GENOMIC DNA]</scope>
    <source>
        <strain evidence="12 15">GG12-C01-09</strain>
        <strain evidence="13 14">NG05B_CO5_07</strain>
    </source>
</reference>
<dbReference type="EMBL" id="CP013694">
    <property type="protein sequence ID" value="ALU28913.1"/>
    <property type="molecule type" value="Genomic_DNA"/>
</dbReference>
<gene>
    <name evidence="12" type="ORF">ATY89_02340</name>
    <name evidence="13" type="ORF">ATZ20_05375</name>
</gene>
<dbReference type="InterPro" id="IPR013701">
    <property type="entry name" value="Lhr-like_DEAD/DEAH_assoc"/>
</dbReference>
<evidence type="ECO:0000256" key="2">
    <source>
        <dbReference type="ARBA" id="ARBA00022763"/>
    </source>
</evidence>
<feature type="domain" description="Helicase C-terminal" evidence="11">
    <location>
        <begin position="241"/>
        <end position="396"/>
    </location>
</feature>
<dbReference type="InterPro" id="IPR052511">
    <property type="entry name" value="ATP-dep_Helicase"/>
</dbReference>
<evidence type="ECO:0000256" key="5">
    <source>
        <dbReference type="ARBA" id="ARBA00022840"/>
    </source>
</evidence>
<dbReference type="GO" id="GO:0016887">
    <property type="term" value="F:ATP hydrolysis activity"/>
    <property type="evidence" value="ECO:0007669"/>
    <property type="project" value="TreeGrafter"/>
</dbReference>
<dbReference type="OrthoDB" id="33870at2157"/>
<dbReference type="EMBL" id="CP013695">
    <property type="protein sequence ID" value="ALU31638.1"/>
    <property type="molecule type" value="Genomic_DNA"/>
</dbReference>
<sequence>MISVSQTFINKLNELGYKSLTPIQKIGIPIILKGKNTIVIAPTGFGKTETAIFPVFYKILSSNAEKISAIYITPLRALNRDLEDRLSRIGSALGIKIAIRHGDSTERQRKRILEDPPDLLLTTPETLLYLLVNQKMRELLGNIRWIIIDELQEMLDEKRGYELLLAIQRLKRLSKYEIQLIGLSATIGDIELAKRFIGRNVEVAEYNTRKDVKIELVIPTVSKDLAELSYKTGLHPDTLARIRELEKLIKENKPVLVFTNVRESTEFLASELSKLSQLKVRTHHGSLSREIRLEAEKEFKTGNLDALIATSSLELGIDVGTINAVIQYTSPKQVIRLVQRIGRSGHSINKVSSGFLLPSHDIFDILECKSIIDNLKEGYLEKPIVEPKPYDVMAHEIAGLVLEGITDKKEIFNLIKSSFQYNDLTEEEFEETLSILESARIIRKNKDKISPAGRLWRYYYSTNMIPDSIKDYIVIDHISNTKIGTLDYEFVATLDENTVFILGGKIWRVVSIEENRIYVENAQLKSGVLPSWFGESIPVEREISIKVYDYIERIERGDQIDLPKEILEKISSLLEEQKRRGYPVPTKSKILVEINNDLIVLHAGLGSRGNNTLGALLSLLLTQVKGVRTTYRSDPYHIAIASLVPVSKEEFTKAIKILNSLSSSEFEDLLKRAIKESPQYKWKLLIEAERFGLIDKQKTDITFSQTLLKAYTDTLVGEEAVKELMYKNYDVTLREFLTRLTWECIEVPGFSPLAKEFLNKLFVAAHSDEKGVMIEIFRRKLLNNKVKIICMVCGWNNIYYAAEVPDRCTKCGSIFLTVTDEDDKESVEIIKKVIKGSKISKNEKKKFEILQNISSMFSTYKKYVAIGLSARGVGINNIGKVLNKLSDGEDRFFESLLEEERKFLRTRKYWQ</sequence>
<dbReference type="STRING" id="1435377.SUSAZ_03680"/>
<evidence type="ECO:0000256" key="8">
    <source>
        <dbReference type="ARBA" id="ARBA00023235"/>
    </source>
</evidence>
<keyword evidence="2" id="KW-0227">DNA damage</keyword>
<dbReference type="InterPro" id="IPR027417">
    <property type="entry name" value="P-loop_NTPase"/>
</dbReference>
<dbReference type="SMART" id="SM00490">
    <property type="entry name" value="HELICc"/>
    <property type="match status" value="1"/>
</dbReference>
<dbReference type="SUPFAM" id="SSF52540">
    <property type="entry name" value="P-loop containing nucleoside triphosphate hydrolases"/>
    <property type="match status" value="1"/>
</dbReference>
<keyword evidence="1" id="KW-0547">Nucleotide-binding</keyword>
<evidence type="ECO:0000256" key="7">
    <source>
        <dbReference type="ARBA" id="ARBA00023204"/>
    </source>
</evidence>
<dbReference type="GO" id="GO:0140097">
    <property type="term" value="F:catalytic activity, acting on DNA"/>
    <property type="evidence" value="ECO:0007669"/>
    <property type="project" value="UniProtKB-ARBA"/>
</dbReference>
<feature type="domain" description="Helicase ATP-binding" evidence="10">
    <location>
        <begin position="28"/>
        <end position="205"/>
    </location>
</feature>
<keyword evidence="5" id="KW-0067">ATP-binding</keyword>
<dbReference type="PROSITE" id="PS51192">
    <property type="entry name" value="HELICASE_ATP_BIND_1"/>
    <property type="match status" value="1"/>
</dbReference>
<dbReference type="RefSeq" id="WP_011277683.1">
    <property type="nucleotide sequence ID" value="NZ_BHWZ01000001.1"/>
</dbReference>
<dbReference type="Proteomes" id="UP000060043">
    <property type="component" value="Chromosome"/>
</dbReference>
<dbReference type="InterPro" id="IPR045628">
    <property type="entry name" value="Lhr_WH_dom"/>
</dbReference>
<evidence type="ECO:0000256" key="4">
    <source>
        <dbReference type="ARBA" id="ARBA00022806"/>
    </source>
</evidence>
<dbReference type="PANTHER" id="PTHR47962">
    <property type="entry name" value="ATP-DEPENDENT HELICASE LHR-RELATED-RELATED"/>
    <property type="match status" value="1"/>
</dbReference>